<dbReference type="GO" id="GO:0000155">
    <property type="term" value="F:phosphorelay sensor kinase activity"/>
    <property type="evidence" value="ECO:0007669"/>
    <property type="project" value="InterPro"/>
</dbReference>
<evidence type="ECO:0000256" key="3">
    <source>
        <dbReference type="ARBA" id="ARBA00022741"/>
    </source>
</evidence>
<evidence type="ECO:0000256" key="7">
    <source>
        <dbReference type="SAM" id="Phobius"/>
    </source>
</evidence>
<evidence type="ECO:0000313" key="10">
    <source>
        <dbReference type="Proteomes" id="UP000029387"/>
    </source>
</evidence>
<dbReference type="InterPro" id="IPR003661">
    <property type="entry name" value="HisK_dim/P_dom"/>
</dbReference>
<name>A0A087RS75_9ARCH</name>
<dbReference type="InterPro" id="IPR036890">
    <property type="entry name" value="HATPase_C_sf"/>
</dbReference>
<dbReference type="SMART" id="SM00388">
    <property type="entry name" value="HisKA"/>
    <property type="match status" value="1"/>
</dbReference>
<feature type="domain" description="Histidine kinase" evidence="8">
    <location>
        <begin position="164"/>
        <end position="301"/>
    </location>
</feature>
<keyword evidence="10" id="KW-1185">Reference proteome</keyword>
<feature type="non-terminal residue" evidence="9">
    <location>
        <position position="301"/>
    </location>
</feature>
<comment type="caution">
    <text evidence="9">The sequence shown here is derived from an EMBL/GenBank/DDBJ whole genome shotgun (WGS) entry which is preliminary data.</text>
</comment>
<dbReference type="Gene3D" id="3.30.565.10">
    <property type="entry name" value="Histidine kinase-like ATPase, C-terminal domain"/>
    <property type="match status" value="1"/>
</dbReference>
<keyword evidence="2 9" id="KW-0808">Transferase</keyword>
<keyword evidence="7" id="KW-1133">Transmembrane helix</keyword>
<keyword evidence="4 9" id="KW-0418">Kinase</keyword>
<gene>
    <name evidence="9" type="primary">atoS</name>
    <name evidence="9" type="ORF">AAA799P11_01443</name>
</gene>
<keyword evidence="7" id="KW-0472">Membrane</keyword>
<keyword evidence="7" id="KW-0812">Transmembrane</keyword>
<dbReference type="Pfam" id="PF00512">
    <property type="entry name" value="HisKA"/>
    <property type="match status" value="1"/>
</dbReference>
<sequence length="301" mass="34630">MNEIKDYAYVKLPDSDPTKKLNELEQNILLLKFGGEVDGLKLNPLDTQFDQDWQLVYDQFKKTKADYEDFKLSSFEQELSPYSLNTLQIDSFILIDHSDKLVNKIGVLIDKTSQMLITLQIILVIVNVVAHVELIILVSKIFNNEFKKNLRMEKLATVGELSSRLAHDMRNPLSYINMSTQLIKSKTSEKETAEKLAIIEKGVSRMSHQINDVMDFVRTKEPDLKLWDLKSILEECFDRLKLPNSVKVTLPERSLLVKCDRTQFEVLFLNLISNAVDSIKNDGSIEVRTHTSPNEIKIEII</sequence>
<keyword evidence="3" id="KW-0547">Nucleotide-binding</keyword>
<dbReference type="InterPro" id="IPR005467">
    <property type="entry name" value="His_kinase_dom"/>
</dbReference>
<dbReference type="PANTHER" id="PTHR43065">
    <property type="entry name" value="SENSOR HISTIDINE KINASE"/>
    <property type="match status" value="1"/>
</dbReference>
<keyword evidence="5" id="KW-0067">ATP-binding</keyword>
<dbReference type="PANTHER" id="PTHR43065:SF10">
    <property type="entry name" value="PEROXIDE STRESS-ACTIVATED HISTIDINE KINASE MAK3"/>
    <property type="match status" value="1"/>
</dbReference>
<evidence type="ECO:0000256" key="1">
    <source>
        <dbReference type="ARBA" id="ARBA00022553"/>
    </source>
</evidence>
<dbReference type="AlphaFoldDB" id="A0A087RS75"/>
<evidence type="ECO:0000313" key="9">
    <source>
        <dbReference type="EMBL" id="KFM16329.1"/>
    </source>
</evidence>
<dbReference type="Proteomes" id="UP000029387">
    <property type="component" value="Unassembled WGS sequence"/>
</dbReference>
<dbReference type="EMBL" id="JOSZ01000056">
    <property type="protein sequence ID" value="KFM16329.1"/>
    <property type="molecule type" value="Genomic_DNA"/>
</dbReference>
<dbReference type="InterPro" id="IPR036097">
    <property type="entry name" value="HisK_dim/P_sf"/>
</dbReference>
<keyword evidence="1" id="KW-0597">Phosphoprotein</keyword>
<keyword evidence="6" id="KW-0902">Two-component regulatory system</keyword>
<evidence type="ECO:0000256" key="5">
    <source>
        <dbReference type="ARBA" id="ARBA00022840"/>
    </source>
</evidence>
<accession>A0A087RS75</accession>
<evidence type="ECO:0000256" key="4">
    <source>
        <dbReference type="ARBA" id="ARBA00022777"/>
    </source>
</evidence>
<organism evidence="9 10">
    <name type="scientific">Marine Group I thaumarchaeote SCGC AAA799-P11</name>
    <dbReference type="NCBI Taxonomy" id="1502295"/>
    <lineage>
        <taxon>Archaea</taxon>
        <taxon>Nitrososphaerota</taxon>
        <taxon>Marine Group I</taxon>
    </lineage>
</organism>
<proteinExistence type="predicted"/>
<reference evidence="9 10" key="1">
    <citation type="submission" date="2014-06" db="EMBL/GenBank/DDBJ databases">
        <authorList>
            <person name="Ngugi D.K."/>
            <person name="Blom J."/>
            <person name="Alam I."/>
            <person name="Rashid M."/>
            <person name="Baalawi W."/>
            <person name="Zhang G."/>
            <person name="Hikmawan T."/>
            <person name="Guan Y."/>
            <person name="Antunes A."/>
            <person name="Siam R."/>
            <person name="El-Dorry H."/>
            <person name="Bajic V."/>
            <person name="Stingl U."/>
        </authorList>
    </citation>
    <scope>NUCLEOTIDE SEQUENCE [LARGE SCALE GENOMIC DNA]</scope>
    <source>
        <strain evidence="9">SCGC AAA799-P11</strain>
    </source>
</reference>
<evidence type="ECO:0000256" key="2">
    <source>
        <dbReference type="ARBA" id="ARBA00022679"/>
    </source>
</evidence>
<evidence type="ECO:0000259" key="8">
    <source>
        <dbReference type="PROSITE" id="PS50109"/>
    </source>
</evidence>
<evidence type="ECO:0000256" key="6">
    <source>
        <dbReference type="ARBA" id="ARBA00023012"/>
    </source>
</evidence>
<dbReference type="PROSITE" id="PS50109">
    <property type="entry name" value="HIS_KIN"/>
    <property type="match status" value="1"/>
</dbReference>
<dbReference type="SUPFAM" id="SSF55874">
    <property type="entry name" value="ATPase domain of HSP90 chaperone/DNA topoisomerase II/histidine kinase"/>
    <property type="match status" value="1"/>
</dbReference>
<dbReference type="EC" id="2.7.13.3" evidence="9"/>
<dbReference type="SUPFAM" id="SSF47384">
    <property type="entry name" value="Homodimeric domain of signal transducing histidine kinase"/>
    <property type="match status" value="1"/>
</dbReference>
<feature type="non-terminal residue" evidence="9">
    <location>
        <position position="1"/>
    </location>
</feature>
<dbReference type="Gene3D" id="1.10.287.130">
    <property type="match status" value="1"/>
</dbReference>
<dbReference type="GO" id="GO:0005524">
    <property type="term" value="F:ATP binding"/>
    <property type="evidence" value="ECO:0007669"/>
    <property type="project" value="UniProtKB-KW"/>
</dbReference>
<protein>
    <submittedName>
        <fullName evidence="9">Signal transduction histidine-protein kinase AtoS</fullName>
        <ecNumber evidence="9">2.7.13.3</ecNumber>
    </submittedName>
</protein>
<feature type="transmembrane region" description="Helical" evidence="7">
    <location>
        <begin position="121"/>
        <end position="142"/>
    </location>
</feature>
<dbReference type="CDD" id="cd00082">
    <property type="entry name" value="HisKA"/>
    <property type="match status" value="1"/>
</dbReference>